<dbReference type="AlphaFoldDB" id="A0A1Y1NK35"/>
<dbReference type="GO" id="GO:0008270">
    <property type="term" value="F:zinc ion binding"/>
    <property type="evidence" value="ECO:0007669"/>
    <property type="project" value="UniProtKB-KW"/>
</dbReference>
<organism evidence="7">
    <name type="scientific">Photinus pyralis</name>
    <name type="common">Common eastern firefly</name>
    <name type="synonym">Lampyris pyralis</name>
    <dbReference type="NCBI Taxonomy" id="7054"/>
    <lineage>
        <taxon>Eukaryota</taxon>
        <taxon>Metazoa</taxon>
        <taxon>Ecdysozoa</taxon>
        <taxon>Arthropoda</taxon>
        <taxon>Hexapoda</taxon>
        <taxon>Insecta</taxon>
        <taxon>Pterygota</taxon>
        <taxon>Neoptera</taxon>
        <taxon>Endopterygota</taxon>
        <taxon>Coleoptera</taxon>
        <taxon>Polyphaga</taxon>
        <taxon>Elateriformia</taxon>
        <taxon>Elateroidea</taxon>
        <taxon>Lampyridae</taxon>
        <taxon>Lampyrinae</taxon>
        <taxon>Photinus</taxon>
    </lineage>
</organism>
<keyword evidence="3" id="KW-0862">Zinc</keyword>
<dbReference type="InParanoid" id="A0A1Y1NK35"/>
<evidence type="ECO:0000256" key="3">
    <source>
        <dbReference type="ARBA" id="ARBA00022833"/>
    </source>
</evidence>
<protein>
    <recommendedName>
        <fullName evidence="6">Zinc finger PHD-type domain-containing protein</fullName>
    </recommendedName>
</protein>
<evidence type="ECO:0000313" key="7">
    <source>
        <dbReference type="EMBL" id="JAV98292.1"/>
    </source>
</evidence>
<dbReference type="Proteomes" id="UP000327044">
    <property type="component" value="Unassembled WGS sequence"/>
</dbReference>
<name>A0A1Y1NK35_PHOPY</name>
<evidence type="ECO:0000259" key="6">
    <source>
        <dbReference type="SMART" id="SM00249"/>
    </source>
</evidence>
<reference evidence="8 9" key="2">
    <citation type="journal article" date="2018" name="Elife">
        <title>Firefly genomes illuminate parallel origins of bioluminescence in beetles.</title>
        <authorList>
            <person name="Fallon T.R."/>
            <person name="Lower S.E."/>
            <person name="Chang C.H."/>
            <person name="Bessho-Uehara M."/>
            <person name="Martin G.J."/>
            <person name="Bewick A.J."/>
            <person name="Behringer M."/>
            <person name="Debat H.J."/>
            <person name="Wong I."/>
            <person name="Day J.C."/>
            <person name="Suvorov A."/>
            <person name="Silva C.J."/>
            <person name="Stanger-Hall K.F."/>
            <person name="Hall D.W."/>
            <person name="Schmitz R.J."/>
            <person name="Nelson D.R."/>
            <person name="Lewis S.M."/>
            <person name="Shigenobu S."/>
            <person name="Bybee S.M."/>
            <person name="Larracuente A.M."/>
            <person name="Oba Y."/>
            <person name="Weng J.K."/>
        </authorList>
    </citation>
    <scope>NUCLEOTIDE SEQUENCE [LARGE SCALE GENOMIC DNA]</scope>
    <source>
        <strain evidence="8">1611_PpyrPB1</strain>
        <tissue evidence="8">Whole body</tissue>
    </source>
</reference>
<keyword evidence="9" id="KW-1185">Reference proteome</keyword>
<reference evidence="7" key="1">
    <citation type="journal article" date="2016" name="Sci. Rep.">
        <title>Molecular characterization of firefly nuptial gifts: a multi-omics approach sheds light on postcopulatory sexual selection.</title>
        <authorList>
            <person name="Al-Wathiqui N."/>
            <person name="Fallon T.R."/>
            <person name="South A."/>
            <person name="Weng J.K."/>
            <person name="Lewis S.M."/>
        </authorList>
    </citation>
    <scope>NUCLEOTIDE SEQUENCE</scope>
</reference>
<gene>
    <name evidence="8" type="ORF">PPYR_15688</name>
</gene>
<dbReference type="InterPro" id="IPR057251">
    <property type="entry name" value="FP_C"/>
</dbReference>
<feature type="coiled-coil region" evidence="4">
    <location>
        <begin position="100"/>
        <end position="148"/>
    </location>
</feature>
<evidence type="ECO:0000313" key="8">
    <source>
        <dbReference type="EMBL" id="KAB0790019.1"/>
    </source>
</evidence>
<keyword evidence="1" id="KW-0479">Metal-binding</keyword>
<dbReference type="EMBL" id="VVIM01002059">
    <property type="protein sequence ID" value="KAB0790019.1"/>
    <property type="molecule type" value="Genomic_DNA"/>
</dbReference>
<sequence length="294" mass="33725">MKCNRCDQDILSTEVQCRGCKSEYHFVCSISEATYRAKSKSAKATWRCAVCRSAKNAVTGSATVDEDGDEGDSDTNEESSQSKVTLDAILKSIQFMSNKFDNLSSRFDQSIQENQELKEEIKGLKRMLERKDEQIAELDVRVNVLEQRSKRKYVEIHGVSDNDQISPENQFEKIAQSVGCGNITPITVTKIKLANSSFLLAKMESAELKRTFLKKGKQWWANLSELEKKSNAKLYFNENLTPQNRKMLKEAKIRAKIYNFKYVWVSEGRILVRKDDNQRAFRINSLSDVNKYIN</sequence>
<dbReference type="SUPFAM" id="SSF57903">
    <property type="entry name" value="FYVE/PHD zinc finger"/>
    <property type="match status" value="1"/>
</dbReference>
<accession>A0A1Y1NK35</accession>
<keyword evidence="4" id="KW-0175">Coiled coil</keyword>
<dbReference type="SMART" id="SM00249">
    <property type="entry name" value="PHD"/>
    <property type="match status" value="1"/>
</dbReference>
<keyword evidence="2" id="KW-0863">Zinc-finger</keyword>
<dbReference type="InterPro" id="IPR011011">
    <property type="entry name" value="Znf_FYVE_PHD"/>
</dbReference>
<dbReference type="EMBL" id="GEZM01000734">
    <property type="protein sequence ID" value="JAV98292.1"/>
    <property type="molecule type" value="Transcribed_RNA"/>
</dbReference>
<evidence type="ECO:0000256" key="2">
    <source>
        <dbReference type="ARBA" id="ARBA00022771"/>
    </source>
</evidence>
<reference evidence="8" key="3">
    <citation type="submission" date="2019-08" db="EMBL/GenBank/DDBJ databases">
        <authorList>
            <consortium name="Photinus pyralis genome working group"/>
            <person name="Fallon T.R."/>
            <person name="Sander Lower S.E."/>
            <person name="Weng J.-K."/>
        </authorList>
    </citation>
    <scope>NUCLEOTIDE SEQUENCE</scope>
    <source>
        <strain evidence="8">1611_PpyrPB1</strain>
        <tissue evidence="8">Whole body</tissue>
    </source>
</reference>
<feature type="compositionally biased region" description="Acidic residues" evidence="5">
    <location>
        <begin position="64"/>
        <end position="77"/>
    </location>
</feature>
<evidence type="ECO:0000256" key="1">
    <source>
        <dbReference type="ARBA" id="ARBA00022723"/>
    </source>
</evidence>
<dbReference type="OrthoDB" id="6761697at2759"/>
<feature type="domain" description="Zinc finger PHD-type" evidence="6">
    <location>
        <begin position="2"/>
        <end position="52"/>
    </location>
</feature>
<evidence type="ECO:0000256" key="5">
    <source>
        <dbReference type="SAM" id="MobiDB-lite"/>
    </source>
</evidence>
<evidence type="ECO:0000313" key="9">
    <source>
        <dbReference type="Proteomes" id="UP000327044"/>
    </source>
</evidence>
<proteinExistence type="predicted"/>
<dbReference type="Pfam" id="PF25298">
    <property type="entry name" value="Baculo_FP_2nd"/>
    <property type="match status" value="1"/>
</dbReference>
<dbReference type="InterPro" id="IPR001965">
    <property type="entry name" value="Znf_PHD"/>
</dbReference>
<evidence type="ECO:0000256" key="4">
    <source>
        <dbReference type="SAM" id="Coils"/>
    </source>
</evidence>
<feature type="region of interest" description="Disordered" evidence="5">
    <location>
        <begin position="62"/>
        <end position="81"/>
    </location>
</feature>